<keyword evidence="6 9" id="KW-0028">Amino-acid biosynthesis</keyword>
<accession>A0ABQ0JXY5</accession>
<dbReference type="EC" id="5.3.1.16" evidence="9 11"/>
<dbReference type="EMBL" id="BAFN01000001">
    <property type="protein sequence ID" value="GAN33607.1"/>
    <property type="molecule type" value="Genomic_DNA"/>
</dbReference>
<dbReference type="CDD" id="cd04732">
    <property type="entry name" value="HisA"/>
    <property type="match status" value="1"/>
</dbReference>
<evidence type="ECO:0000313" key="13">
    <source>
        <dbReference type="Proteomes" id="UP000032309"/>
    </source>
</evidence>
<evidence type="ECO:0000313" key="12">
    <source>
        <dbReference type="EMBL" id="GAN33607.1"/>
    </source>
</evidence>
<dbReference type="HAMAP" id="MF_01014">
    <property type="entry name" value="HisA"/>
    <property type="match status" value="1"/>
</dbReference>
<dbReference type="InterPro" id="IPR044524">
    <property type="entry name" value="Isoase_HisA-like"/>
</dbReference>
<proteinExistence type="inferred from homology"/>
<feature type="active site" description="Proton donor" evidence="9">
    <location>
        <position position="129"/>
    </location>
</feature>
<evidence type="ECO:0000256" key="11">
    <source>
        <dbReference type="RuleBase" id="RU003658"/>
    </source>
</evidence>
<comment type="pathway">
    <text evidence="3 9 11">Amino-acid biosynthesis; L-histidine biosynthesis; L-histidine from 5-phospho-alpha-D-ribose 1-diphosphate: step 4/9.</text>
</comment>
<evidence type="ECO:0000256" key="8">
    <source>
        <dbReference type="ARBA" id="ARBA00023235"/>
    </source>
</evidence>
<evidence type="ECO:0000256" key="2">
    <source>
        <dbReference type="ARBA" id="ARBA00004496"/>
    </source>
</evidence>
<dbReference type="PANTHER" id="PTHR43090">
    <property type="entry name" value="1-(5-PHOSPHORIBOSYL)-5-[(5-PHOSPHORIBOSYLAMINO)METHYLIDENEAMINO] IMIDAZOLE-4-CARBOXAMIDE ISOMERASE"/>
    <property type="match status" value="1"/>
</dbReference>
<comment type="subcellular location">
    <subcellularLocation>
        <location evidence="2 9 11">Cytoplasm</location>
    </subcellularLocation>
</comment>
<dbReference type="PANTHER" id="PTHR43090:SF2">
    <property type="entry name" value="1-(5-PHOSPHORIBOSYL)-5-[(5-PHOSPHORIBOSYLAMINO)METHYLIDENEAMINO] IMIDAZOLE-4-CARBOXAMIDE ISOMERASE"/>
    <property type="match status" value="1"/>
</dbReference>
<keyword evidence="13" id="KW-1185">Reference proteome</keyword>
<comment type="caution">
    <text evidence="12">The sequence shown here is derived from an EMBL/GenBank/DDBJ whole genome shotgun (WGS) entry which is preliminary data.</text>
</comment>
<protein>
    <recommendedName>
        <fullName evidence="9 11">1-(5-phosphoribosyl)-5-[(5-phosphoribosylamino)methylideneamino] imidazole-4-carboxamide isomerase</fullName>
        <ecNumber evidence="9 11">5.3.1.16</ecNumber>
    </recommendedName>
    <alternativeName>
        <fullName evidence="9">Phosphoribosylformimino-5-aminoimidazole carboxamide ribotide isomerase</fullName>
    </alternativeName>
</protein>
<keyword evidence="5 9" id="KW-0963">Cytoplasm</keyword>
<reference evidence="13" key="1">
    <citation type="journal article" date="2015" name="Genome Announc.">
        <title>Draft Genome Sequence of an Anaerobic Ammonium-Oxidizing Bacterium, "Candidatus Brocadia sinica".</title>
        <authorList>
            <person name="Oshiki M."/>
            <person name="Shinyako-Hata K."/>
            <person name="Satoh H."/>
            <person name="Okabe S."/>
        </authorList>
    </citation>
    <scope>NUCLEOTIDE SEQUENCE [LARGE SCALE GENOMIC DNA]</scope>
    <source>
        <strain evidence="13">JPN1</strain>
    </source>
</reference>
<evidence type="ECO:0000256" key="4">
    <source>
        <dbReference type="ARBA" id="ARBA00009667"/>
    </source>
</evidence>
<dbReference type="InterPro" id="IPR013785">
    <property type="entry name" value="Aldolase_TIM"/>
</dbReference>
<feature type="active site" description="Proton acceptor" evidence="9">
    <location>
        <position position="8"/>
    </location>
</feature>
<evidence type="ECO:0000256" key="5">
    <source>
        <dbReference type="ARBA" id="ARBA00022490"/>
    </source>
</evidence>
<dbReference type="Proteomes" id="UP000032309">
    <property type="component" value="Unassembled WGS sequence"/>
</dbReference>
<dbReference type="NCBIfam" id="TIGR00007">
    <property type="entry name" value="1-(5-phosphoribosyl)-5-[(5-phosphoribosylamino)methylideneamino]imidazole-4-carboxamide isomerase"/>
    <property type="match status" value="1"/>
</dbReference>
<keyword evidence="8 9" id="KW-0413">Isomerase</keyword>
<dbReference type="InterPro" id="IPR006062">
    <property type="entry name" value="His_biosynth"/>
</dbReference>
<evidence type="ECO:0000256" key="9">
    <source>
        <dbReference type="HAMAP-Rule" id="MF_01014"/>
    </source>
</evidence>
<dbReference type="GO" id="GO:0016853">
    <property type="term" value="F:isomerase activity"/>
    <property type="evidence" value="ECO:0007669"/>
    <property type="project" value="UniProtKB-KW"/>
</dbReference>
<comment type="catalytic activity">
    <reaction evidence="1 9 11">
        <text>1-(5-phospho-beta-D-ribosyl)-5-[(5-phospho-beta-D-ribosylamino)methylideneamino]imidazole-4-carboxamide = 5-[(5-phospho-1-deoxy-D-ribulos-1-ylimino)methylamino]-1-(5-phospho-beta-D-ribosyl)imidazole-4-carboxamide</text>
        <dbReference type="Rhea" id="RHEA:15469"/>
        <dbReference type="ChEBI" id="CHEBI:58435"/>
        <dbReference type="ChEBI" id="CHEBI:58525"/>
        <dbReference type="EC" id="5.3.1.16"/>
    </reaction>
</comment>
<dbReference type="InterPro" id="IPR006063">
    <property type="entry name" value="HisA_bact_arch"/>
</dbReference>
<evidence type="ECO:0000256" key="1">
    <source>
        <dbReference type="ARBA" id="ARBA00000901"/>
    </source>
</evidence>
<gene>
    <name evidence="9" type="primary">hisA</name>
    <name evidence="12" type="ORF">BROSI_A2133</name>
</gene>
<dbReference type="NCBIfam" id="NF010112">
    <property type="entry name" value="PRK13585.1"/>
    <property type="match status" value="1"/>
</dbReference>
<evidence type="ECO:0000256" key="6">
    <source>
        <dbReference type="ARBA" id="ARBA00022605"/>
    </source>
</evidence>
<organism evidence="12 13">
    <name type="scientific">Candidatus Brocadia sinica JPN1</name>
    <dbReference type="NCBI Taxonomy" id="1197129"/>
    <lineage>
        <taxon>Bacteria</taxon>
        <taxon>Pseudomonadati</taxon>
        <taxon>Planctomycetota</taxon>
        <taxon>Candidatus Brocadiia</taxon>
        <taxon>Candidatus Brocadiales</taxon>
        <taxon>Candidatus Brocadiaceae</taxon>
        <taxon>Candidatus Brocadia</taxon>
    </lineage>
</organism>
<dbReference type="RefSeq" id="WP_052563678.1">
    <property type="nucleotide sequence ID" value="NZ_BAFN01000001.1"/>
</dbReference>
<evidence type="ECO:0000256" key="10">
    <source>
        <dbReference type="RuleBase" id="RU003657"/>
    </source>
</evidence>
<name>A0ABQ0JXY5_9BACT</name>
<sequence length="256" mass="27611">MIIIPAIDLKGGKCVRLTQGQKELETIFSDEPVDVARSWQDQGADYLHVVDLDGAFEGTPKNLTVVEQIIKKVKIPIEFGGGLRTTQSVKTLLDLGADRVIIGTKAIDSSSWVNELCTTFPGRIAVGIDAKNGKVAVKGWTSVCEWTAIAFAREIEKASPCAIIFTDISKDGMLQGPNIASLQELLMTVKTPVIASGGISSLKDIEALSQLPIAGMIIGKALYTGHIKFSEAKQLCDTLCVKKGKPQITPREIKDF</sequence>
<evidence type="ECO:0000256" key="3">
    <source>
        <dbReference type="ARBA" id="ARBA00005133"/>
    </source>
</evidence>
<dbReference type="Gene3D" id="3.20.20.70">
    <property type="entry name" value="Aldolase class I"/>
    <property type="match status" value="1"/>
</dbReference>
<evidence type="ECO:0000256" key="7">
    <source>
        <dbReference type="ARBA" id="ARBA00023102"/>
    </source>
</evidence>
<dbReference type="InterPro" id="IPR011060">
    <property type="entry name" value="RibuloseP-bd_barrel"/>
</dbReference>
<dbReference type="InterPro" id="IPR023016">
    <property type="entry name" value="HisA/PriA"/>
</dbReference>
<dbReference type="Pfam" id="PF00977">
    <property type="entry name" value="His_biosynth"/>
    <property type="match status" value="1"/>
</dbReference>
<dbReference type="SUPFAM" id="SSF51366">
    <property type="entry name" value="Ribulose-phoshate binding barrel"/>
    <property type="match status" value="1"/>
</dbReference>
<keyword evidence="7 9" id="KW-0368">Histidine biosynthesis</keyword>
<comment type="similarity">
    <text evidence="4 9 10">Belongs to the HisA/HisF family.</text>
</comment>